<dbReference type="InterPro" id="IPR002078">
    <property type="entry name" value="Sigma_54_int"/>
</dbReference>
<evidence type="ECO:0000313" key="7">
    <source>
        <dbReference type="EMBL" id="VBB07066.1"/>
    </source>
</evidence>
<dbReference type="InterPro" id="IPR027417">
    <property type="entry name" value="P-loop_NTPase"/>
</dbReference>
<dbReference type="SMART" id="SM00382">
    <property type="entry name" value="AAA"/>
    <property type="match status" value="1"/>
</dbReference>
<dbReference type="InterPro" id="IPR036662">
    <property type="entry name" value="PTS_EIIA_man-typ_sf"/>
</dbReference>
<dbReference type="Proteomes" id="UP000277811">
    <property type="component" value="Unassembled WGS sequence"/>
</dbReference>
<feature type="domain" description="PTS EIIA type-4" evidence="5">
    <location>
        <begin position="555"/>
        <end position="689"/>
    </location>
</feature>
<evidence type="ECO:0000259" key="4">
    <source>
        <dbReference type="PROSITE" id="PS50045"/>
    </source>
</evidence>
<dbReference type="Pfam" id="PF00158">
    <property type="entry name" value="Sigma54_activat"/>
    <property type="match status" value="1"/>
</dbReference>
<dbReference type="CDD" id="cd00009">
    <property type="entry name" value="AAA"/>
    <property type="match status" value="1"/>
</dbReference>
<accession>A0A498R348</accession>
<dbReference type="PROSITE" id="PS51372">
    <property type="entry name" value="PRD_2"/>
    <property type="match status" value="2"/>
</dbReference>
<name>A0A498R348_9FIRM</name>
<keyword evidence="8" id="KW-1185">Reference proteome</keyword>
<sequence length="908" mass="102253">MKKSEAAILEYLKKVCTEQKAQGRDDVTGCCAGDIAGGMGLQRTNVSAVLNQLYDAGKVIKIKGKPVLYAVDLNSGKQPQYHERNNFDMLIGGSHSLQKCIQRAKAAILYPPHGLHTLILGPTGVGKTMFAEMMYNFAVENGVYSPSAPFVSFNCADYANNPQLLLAHLFGCKKGTFTGADKDRPGIVERADGGVLFLDEVHRLPPEGQEMLFYLIDKGIYSPLGDVDNKKKSEVLIICATTEEIDSSLLITFTRRIPMNISLPALKDRTMEERFELVCEFFKIESRRVGKEIIVSTNTLRCLVLYHCSGNVGQLKSDIQLGCANAFLKCVSRGKKSIEVHNTDFANHVRQGLLLYKNRAELVDRLLKGDAKLCFKPNRAEEVVEPDDDSLPQNFYENIEKRIQELQEQGIDEQDIRFIMSFDIENYFKKFIHNFEQGVNKDELSKVVDNDIILIVENLLKFAGEKLRKLFPAKVFYGLCLHIQSSIERIKQGKKIINHNIKDIIEKQPEEYAVALHFAEMIEYKYDIRVPADEAGFIAMFLAVDETAAEILQRKPIIVVATHGKSTASSMVEVALKLAGSDNLFAYDMPLDKNPKVAYEEIKDILVKNHQGAGALLLVDMGALNLFGELISEETGIDIQVLDMVSTLIVIECARKAFTGSTVYEICEDIKNNQSLFANYAASITRTLVPEKDHIIISLCTTGEGSAMKIKTRLEDKLNLTDKNIQVVPMSVNNKKQFLAKINKLSKEKKIIALVGTFNPDIYDIPFIPVSALFEDENLQQLQGAVEKAELEDVYGQVFAAMKSELKEIDIEVYRQLFGDFIKAIQENLQITFKPEAVVGLIMHLACAINRTRQHGLCPPCFSKAELKQKYTYEFFCIKKSIKKIEDFYEIDFAEDEIWYIFRIIMSI</sequence>
<dbReference type="Gene3D" id="3.40.50.510">
    <property type="entry name" value="Phosphotransferase system, mannose-type IIA component"/>
    <property type="match status" value="1"/>
</dbReference>
<keyword evidence="3" id="KW-0067">ATP-binding</keyword>
<keyword evidence="2" id="KW-0547">Nucleotide-binding</keyword>
<dbReference type="PROSITE" id="PS51096">
    <property type="entry name" value="PTS_EIIA_TYPE_4"/>
    <property type="match status" value="1"/>
</dbReference>
<evidence type="ECO:0000313" key="8">
    <source>
        <dbReference type="Proteomes" id="UP000277811"/>
    </source>
</evidence>
<dbReference type="PROSITE" id="PS50045">
    <property type="entry name" value="SIGMA54_INTERACT_4"/>
    <property type="match status" value="1"/>
</dbReference>
<evidence type="ECO:0000259" key="5">
    <source>
        <dbReference type="PROSITE" id="PS51096"/>
    </source>
</evidence>
<dbReference type="InterPro" id="IPR003593">
    <property type="entry name" value="AAA+_ATPase"/>
</dbReference>
<dbReference type="EMBL" id="UPPP01000071">
    <property type="protein sequence ID" value="VBB07066.1"/>
    <property type="molecule type" value="Genomic_DNA"/>
</dbReference>
<evidence type="ECO:0000256" key="1">
    <source>
        <dbReference type="ARBA" id="ARBA00022679"/>
    </source>
</evidence>
<evidence type="ECO:0000256" key="2">
    <source>
        <dbReference type="ARBA" id="ARBA00022741"/>
    </source>
</evidence>
<dbReference type="Gene3D" id="3.40.50.300">
    <property type="entry name" value="P-loop containing nucleotide triphosphate hydrolases"/>
    <property type="match status" value="1"/>
</dbReference>
<dbReference type="Pfam" id="PF00874">
    <property type="entry name" value="PRD"/>
    <property type="match status" value="2"/>
</dbReference>
<dbReference type="InterPro" id="IPR036634">
    <property type="entry name" value="PRD_sf"/>
</dbReference>
<feature type="domain" description="Sigma-54 factor interaction" evidence="4">
    <location>
        <begin position="90"/>
        <end position="324"/>
    </location>
</feature>
<dbReference type="SUPFAM" id="SSF53062">
    <property type="entry name" value="PTS system fructose IIA component-like"/>
    <property type="match status" value="1"/>
</dbReference>
<dbReference type="Gene3D" id="1.10.1790.10">
    <property type="entry name" value="PRD domain"/>
    <property type="match status" value="2"/>
</dbReference>
<dbReference type="PANTHER" id="PTHR32071">
    <property type="entry name" value="TRANSCRIPTIONAL REGULATORY PROTEIN"/>
    <property type="match status" value="1"/>
</dbReference>
<dbReference type="SUPFAM" id="SSF63520">
    <property type="entry name" value="PTS-regulatory domain, PRD"/>
    <property type="match status" value="2"/>
</dbReference>
<dbReference type="OrthoDB" id="9765164at2"/>
<dbReference type="InterPro" id="IPR004701">
    <property type="entry name" value="PTS_EIIA_man-typ"/>
</dbReference>
<dbReference type="SUPFAM" id="SSF52540">
    <property type="entry name" value="P-loop containing nucleoside triphosphate hydrolases"/>
    <property type="match status" value="1"/>
</dbReference>
<dbReference type="InterPro" id="IPR011608">
    <property type="entry name" value="PRD"/>
</dbReference>
<proteinExistence type="predicted"/>
<dbReference type="GO" id="GO:0016020">
    <property type="term" value="C:membrane"/>
    <property type="evidence" value="ECO:0007669"/>
    <property type="project" value="InterPro"/>
</dbReference>
<gene>
    <name evidence="7" type="ORF">LUCI_2310</name>
</gene>
<dbReference type="GO" id="GO:0006355">
    <property type="term" value="P:regulation of DNA-templated transcription"/>
    <property type="evidence" value="ECO:0007669"/>
    <property type="project" value="InterPro"/>
</dbReference>
<reference evidence="7 8" key="1">
    <citation type="submission" date="2018-06" db="EMBL/GenBank/DDBJ databases">
        <authorList>
            <person name="Strepis N."/>
        </authorList>
    </citation>
    <scope>NUCLEOTIDE SEQUENCE [LARGE SCALE GENOMIC DNA]</scope>
    <source>
        <strain evidence="7">LUCI</strain>
    </source>
</reference>
<dbReference type="GO" id="GO:0005524">
    <property type="term" value="F:ATP binding"/>
    <property type="evidence" value="ECO:0007669"/>
    <property type="project" value="UniProtKB-KW"/>
</dbReference>
<evidence type="ECO:0000256" key="3">
    <source>
        <dbReference type="ARBA" id="ARBA00022840"/>
    </source>
</evidence>
<dbReference type="GO" id="GO:0009401">
    <property type="term" value="P:phosphoenolpyruvate-dependent sugar phosphotransferase system"/>
    <property type="evidence" value="ECO:0007669"/>
    <property type="project" value="InterPro"/>
</dbReference>
<dbReference type="GO" id="GO:0016740">
    <property type="term" value="F:transferase activity"/>
    <property type="evidence" value="ECO:0007669"/>
    <property type="project" value="UniProtKB-KW"/>
</dbReference>
<dbReference type="Pfam" id="PF03610">
    <property type="entry name" value="EIIA-man"/>
    <property type="match status" value="1"/>
</dbReference>
<evidence type="ECO:0000259" key="6">
    <source>
        <dbReference type="PROSITE" id="PS51372"/>
    </source>
</evidence>
<protein>
    <submittedName>
        <fullName evidence="7">Phosphotransferase system mannose-type iia component</fullName>
    </submittedName>
</protein>
<keyword evidence="1 7" id="KW-0808">Transferase</keyword>
<dbReference type="RefSeq" id="WP_122628013.1">
    <property type="nucleotide sequence ID" value="NZ_UPPP01000071.1"/>
</dbReference>
<dbReference type="AlphaFoldDB" id="A0A498R348"/>
<dbReference type="PANTHER" id="PTHR32071:SF38">
    <property type="entry name" value="PSP OPERON TRANSCRIPTIONAL ACTIVATOR"/>
    <property type="match status" value="1"/>
</dbReference>
<organism evidence="7 8">
    <name type="scientific">Lucifera butyrica</name>
    <dbReference type="NCBI Taxonomy" id="1351585"/>
    <lineage>
        <taxon>Bacteria</taxon>
        <taxon>Bacillati</taxon>
        <taxon>Bacillota</taxon>
        <taxon>Negativicutes</taxon>
        <taxon>Veillonellales</taxon>
        <taxon>Veillonellaceae</taxon>
        <taxon>Lucifera</taxon>
    </lineage>
</organism>
<feature type="domain" description="PRD" evidence="6">
    <location>
        <begin position="809"/>
        <end position="908"/>
    </location>
</feature>
<feature type="domain" description="PRD" evidence="6">
    <location>
        <begin position="447"/>
        <end position="552"/>
    </location>
</feature>